<dbReference type="SUPFAM" id="SSF110087">
    <property type="entry name" value="DR1885-like metal-binding protein"/>
    <property type="match status" value="1"/>
</dbReference>
<dbReference type="PANTHER" id="PTHR36302:SF1">
    <property type="entry name" value="COPPER CHAPERONE PCU(A)C"/>
    <property type="match status" value="1"/>
</dbReference>
<dbReference type="Pfam" id="PF04314">
    <property type="entry name" value="PCuAC"/>
    <property type="match status" value="1"/>
</dbReference>
<evidence type="ECO:0008006" key="4">
    <source>
        <dbReference type="Google" id="ProtNLM"/>
    </source>
</evidence>
<dbReference type="Gene3D" id="2.60.40.1890">
    <property type="entry name" value="PCu(A)C copper chaperone"/>
    <property type="match status" value="1"/>
</dbReference>
<evidence type="ECO:0000313" key="2">
    <source>
        <dbReference type="EMBL" id="BCT96450.1"/>
    </source>
</evidence>
<dbReference type="EMBL" id="AP024546">
    <property type="protein sequence ID" value="BCT96450.1"/>
    <property type="molecule type" value="Genomic_DNA"/>
</dbReference>
<organism evidence="2 3">
    <name type="scientific">Lysobacter helvus</name>
    <dbReference type="NCBI Taxonomy" id="2675059"/>
    <lineage>
        <taxon>Bacteria</taxon>
        <taxon>Pseudomonadati</taxon>
        <taxon>Pseudomonadota</taxon>
        <taxon>Gammaproteobacteria</taxon>
        <taxon>Lysobacterales</taxon>
        <taxon>Lysobacteraceae</taxon>
        <taxon>Lysobacter</taxon>
    </lineage>
</organism>
<dbReference type="RefSeq" id="WP_213434229.1">
    <property type="nucleotide sequence ID" value="NZ_AP024546.1"/>
</dbReference>
<reference evidence="2 3" key="1">
    <citation type="submission" date="2021-03" db="EMBL/GenBank/DDBJ databases">
        <title>Complete Genome Sequences of Two Lysobacter Strains Isolated from Sea Water (Lysobacter caseinilyticus) and Soil (Lysobacter helvus) in South Korea.</title>
        <authorList>
            <person name="Watanabe Y."/>
            <person name="Arakawa K."/>
        </authorList>
    </citation>
    <scope>NUCLEOTIDE SEQUENCE [LARGE SCALE GENOMIC DNA]</scope>
    <source>
        <strain evidence="2 3">D10</strain>
    </source>
</reference>
<evidence type="ECO:0000256" key="1">
    <source>
        <dbReference type="SAM" id="SignalP"/>
    </source>
</evidence>
<proteinExistence type="predicted"/>
<protein>
    <recommendedName>
        <fullName evidence="4">Copper chaperone PCu(A)C</fullName>
    </recommendedName>
</protein>
<dbReference type="PANTHER" id="PTHR36302">
    <property type="entry name" value="BLR7088 PROTEIN"/>
    <property type="match status" value="1"/>
</dbReference>
<keyword evidence="3" id="KW-1185">Reference proteome</keyword>
<dbReference type="InterPro" id="IPR007410">
    <property type="entry name" value="LpqE-like"/>
</dbReference>
<sequence>MKNVRLAPFAAVLVLSFLAPACAKQPTAAAACVPVVRDGWIRLVPGMDSMQAGFGRIENRCATPATIVGARSPAHGMAELHETKIIDGVNRMRAVPTLRIAPDDAAVLKPGGLHLMLMEARAPLKAGSKVAIEFPLQDGRVVRGEFVVKAPGE</sequence>
<dbReference type="InterPro" id="IPR058248">
    <property type="entry name" value="Lxx211020-like"/>
</dbReference>
<keyword evidence="1" id="KW-0732">Signal</keyword>
<feature type="chain" id="PRO_5046529747" description="Copper chaperone PCu(A)C" evidence="1">
    <location>
        <begin position="24"/>
        <end position="153"/>
    </location>
</feature>
<gene>
    <name evidence="2" type="ORF">LYSHEL_23210</name>
</gene>
<feature type="signal peptide" evidence="1">
    <location>
        <begin position="1"/>
        <end position="23"/>
    </location>
</feature>
<dbReference type="Proteomes" id="UP000680514">
    <property type="component" value="Chromosome"/>
</dbReference>
<dbReference type="InterPro" id="IPR036182">
    <property type="entry name" value="PCuAC_sf"/>
</dbReference>
<name>A0ABM7QFL1_9GAMM</name>
<accession>A0ABM7QFL1</accession>
<evidence type="ECO:0000313" key="3">
    <source>
        <dbReference type="Proteomes" id="UP000680514"/>
    </source>
</evidence>